<organism evidence="2 3">
    <name type="scientific">Pleurotus ostreatus</name>
    <name type="common">Oyster mushroom</name>
    <name type="synonym">White-rot fungus</name>
    <dbReference type="NCBI Taxonomy" id="5322"/>
    <lineage>
        <taxon>Eukaryota</taxon>
        <taxon>Fungi</taxon>
        <taxon>Dikarya</taxon>
        <taxon>Basidiomycota</taxon>
        <taxon>Agaricomycotina</taxon>
        <taxon>Agaricomycetes</taxon>
        <taxon>Agaricomycetidae</taxon>
        <taxon>Agaricales</taxon>
        <taxon>Pleurotineae</taxon>
        <taxon>Pleurotaceae</taxon>
        <taxon>Pleurotus</taxon>
    </lineage>
</organism>
<feature type="compositionally biased region" description="Acidic residues" evidence="1">
    <location>
        <begin position="119"/>
        <end position="129"/>
    </location>
</feature>
<sequence length="425" mass="48930">MSSLSSRRPPGLRSNNIDIDFDRAERLLSKARDSEVLHTMELGMVDISNVVSGSDDNSMSGLEGCSDDENKYNFVETDADISDYKLDGPEAFEEVYVRPDTPMPNASMPTPSRRATVEDCNDSNDDDENMPPLVEISNDDEDFVNADDGDSPCASPRQEHHDDDWAVLMLNFLETDKGPSDQEEPTILTEEELDELDAEFDVWCMVNHDELIGKEDVHAHQAPEDQTPQERLWHQHQDWYREACHTNDRLGDGVLNTFMCLMEDLKFLPFPGDQHFPKDHKFEPRFGMVSVDNDTYALYDFTQWSNLQPEISKNALLAPGFSLAKWYIETLAKLHNEELDQAKYKFLDRLPAIEDPWLNNALSYLQYYEVREARAQRREHAGHFGRWHISKRAADGWYTISDSLLNCRTGIRYELLMNHDLNLGR</sequence>
<evidence type="ECO:0000313" key="3">
    <source>
        <dbReference type="Proteomes" id="UP000623687"/>
    </source>
</evidence>
<dbReference type="AlphaFoldDB" id="A0A8H7DR31"/>
<feature type="region of interest" description="Disordered" evidence="1">
    <location>
        <begin position="99"/>
        <end position="132"/>
    </location>
</feature>
<comment type="caution">
    <text evidence="2">The sequence shown here is derived from an EMBL/GenBank/DDBJ whole genome shotgun (WGS) entry which is preliminary data.</text>
</comment>
<reference evidence="2" key="1">
    <citation type="submission" date="2019-07" db="EMBL/GenBank/DDBJ databases">
        <authorList>
            <person name="Palmer J.M."/>
        </authorList>
    </citation>
    <scope>NUCLEOTIDE SEQUENCE</scope>
    <source>
        <strain evidence="2">PC9</strain>
    </source>
</reference>
<dbReference type="VEuPathDB" id="FungiDB:PC9H_010449"/>
<name>A0A8H7DR31_PLEOS</name>
<evidence type="ECO:0000256" key="1">
    <source>
        <dbReference type="SAM" id="MobiDB-lite"/>
    </source>
</evidence>
<gene>
    <name evidence="2" type="ORF">PC9H_010449</name>
</gene>
<dbReference type="Proteomes" id="UP000623687">
    <property type="component" value="Unassembled WGS sequence"/>
</dbReference>
<accession>A0A8H7DR31</accession>
<protein>
    <submittedName>
        <fullName evidence="2">Uncharacterized protein</fullName>
    </submittedName>
</protein>
<keyword evidence="3" id="KW-1185">Reference proteome</keyword>
<dbReference type="RefSeq" id="XP_036627325.1">
    <property type="nucleotide sequence ID" value="XM_036779942.1"/>
</dbReference>
<proteinExistence type="predicted"/>
<evidence type="ECO:0000313" key="2">
    <source>
        <dbReference type="EMBL" id="KAF7422293.1"/>
    </source>
</evidence>
<dbReference type="GeneID" id="59380267"/>
<dbReference type="EMBL" id="JACETU010000008">
    <property type="protein sequence ID" value="KAF7422293.1"/>
    <property type="molecule type" value="Genomic_DNA"/>
</dbReference>